<keyword evidence="3" id="KW-1185">Reference proteome</keyword>
<accession>A0ABR8UDZ2</accession>
<evidence type="ECO:0000259" key="1">
    <source>
        <dbReference type="Pfam" id="PF01636"/>
    </source>
</evidence>
<dbReference type="InterPro" id="IPR051678">
    <property type="entry name" value="AGP_Transferase"/>
</dbReference>
<dbReference type="EMBL" id="JACSQN010000026">
    <property type="protein sequence ID" value="MBD7986253.1"/>
    <property type="molecule type" value="Genomic_DNA"/>
</dbReference>
<gene>
    <name evidence="2" type="ORF">H9649_16910</name>
</gene>
<name>A0ABR8UDZ2_9BACL</name>
<dbReference type="Gene3D" id="3.90.1200.10">
    <property type="match status" value="1"/>
</dbReference>
<evidence type="ECO:0000313" key="2">
    <source>
        <dbReference type="EMBL" id="MBD7986253.1"/>
    </source>
</evidence>
<dbReference type="InterPro" id="IPR011009">
    <property type="entry name" value="Kinase-like_dom_sf"/>
</dbReference>
<comment type="caution">
    <text evidence="2">The sequence shown here is derived from an EMBL/GenBank/DDBJ whole genome shotgun (WGS) entry which is preliminary data.</text>
</comment>
<proteinExistence type="predicted"/>
<sequence length="252" mass="28830">MNLGKPIATGNTAEIYLLNNTIVKVFKDYLPETESTYEAAKQKIAYNLGLPVPKILDVTKINGKQAIIMEHIEGRTLGDLLLENWEQAEVYIGLSIDQQQRIHSVKADGLEPMKSKLHRQIASVRRLDEKQKSMLLRKLDSFTFENRLCHGDFHLFNVILADENMFVIDWVDASVGDIRADVCRSYLLYQQFSEELAELYMKIYCDNSGLRKEEIMEWAPIIAAARLSESVESEVEERLIEIIEGCQALGEF</sequence>
<dbReference type="PANTHER" id="PTHR21310">
    <property type="entry name" value="AMINOGLYCOSIDE PHOSPHOTRANSFERASE-RELATED-RELATED"/>
    <property type="match status" value="1"/>
</dbReference>
<dbReference type="SUPFAM" id="SSF56112">
    <property type="entry name" value="Protein kinase-like (PK-like)"/>
    <property type="match status" value="1"/>
</dbReference>
<organism evidence="2 3">
    <name type="scientific">Sporosarcina quadrami</name>
    <dbReference type="NCBI Taxonomy" id="2762234"/>
    <lineage>
        <taxon>Bacteria</taxon>
        <taxon>Bacillati</taxon>
        <taxon>Bacillota</taxon>
        <taxon>Bacilli</taxon>
        <taxon>Bacillales</taxon>
        <taxon>Caryophanaceae</taxon>
        <taxon>Sporosarcina</taxon>
    </lineage>
</organism>
<dbReference type="Pfam" id="PF01636">
    <property type="entry name" value="APH"/>
    <property type="match status" value="1"/>
</dbReference>
<feature type="domain" description="Aminoglycoside phosphotransferase" evidence="1">
    <location>
        <begin position="5"/>
        <end position="209"/>
    </location>
</feature>
<reference evidence="2 3" key="1">
    <citation type="submission" date="2020-08" db="EMBL/GenBank/DDBJ databases">
        <title>A Genomic Blueprint of the Chicken Gut Microbiome.</title>
        <authorList>
            <person name="Gilroy R."/>
            <person name="Ravi A."/>
            <person name="Getino M."/>
            <person name="Pursley I."/>
            <person name="Horton D.L."/>
            <person name="Alikhan N.-F."/>
            <person name="Baker D."/>
            <person name="Gharbi K."/>
            <person name="Hall N."/>
            <person name="Watson M."/>
            <person name="Adriaenssens E.M."/>
            <person name="Foster-Nyarko E."/>
            <person name="Jarju S."/>
            <person name="Secka A."/>
            <person name="Antonio M."/>
            <person name="Oren A."/>
            <person name="Chaudhuri R."/>
            <person name="La Ragione R.M."/>
            <person name="Hildebrand F."/>
            <person name="Pallen M.J."/>
        </authorList>
    </citation>
    <scope>NUCLEOTIDE SEQUENCE [LARGE SCALE GENOMIC DNA]</scope>
    <source>
        <strain evidence="2 3">Sa2YVA2</strain>
    </source>
</reference>
<protein>
    <submittedName>
        <fullName evidence="2">Aminoglycoside phosphotransferase family protein</fullName>
    </submittedName>
</protein>
<dbReference type="InterPro" id="IPR002575">
    <property type="entry name" value="Aminoglycoside_PTrfase"/>
</dbReference>
<dbReference type="Proteomes" id="UP000626786">
    <property type="component" value="Unassembled WGS sequence"/>
</dbReference>
<evidence type="ECO:0000313" key="3">
    <source>
        <dbReference type="Proteomes" id="UP000626786"/>
    </source>
</evidence>
<dbReference type="RefSeq" id="WP_191696079.1">
    <property type="nucleotide sequence ID" value="NZ_JACSQN010000026.1"/>
</dbReference>